<dbReference type="InterPro" id="IPR005467">
    <property type="entry name" value="His_kinase_dom"/>
</dbReference>
<evidence type="ECO:0000256" key="8">
    <source>
        <dbReference type="ARBA" id="ARBA00022741"/>
    </source>
</evidence>
<dbReference type="Pfam" id="PF00512">
    <property type="entry name" value="HisKA"/>
    <property type="match status" value="1"/>
</dbReference>
<dbReference type="PRINTS" id="PR00344">
    <property type="entry name" value="BCTRLSENSOR"/>
</dbReference>
<dbReference type="PROSITE" id="PS50112">
    <property type="entry name" value="PAS"/>
    <property type="match status" value="1"/>
</dbReference>
<evidence type="ECO:0000259" key="16">
    <source>
        <dbReference type="PROSITE" id="PS50110"/>
    </source>
</evidence>
<dbReference type="PROSITE" id="PS50113">
    <property type="entry name" value="PAC"/>
    <property type="match status" value="1"/>
</dbReference>
<comment type="subcellular location">
    <subcellularLocation>
        <location evidence="2">Cell membrane</location>
        <topology evidence="2">Multi-pass membrane protein</topology>
    </subcellularLocation>
</comment>
<feature type="domain" description="Histidine kinase" evidence="15">
    <location>
        <begin position="293"/>
        <end position="514"/>
    </location>
</feature>
<keyword evidence="4" id="KW-1003">Cell membrane</keyword>
<keyword evidence="10" id="KW-0067">ATP-binding</keyword>
<dbReference type="PROSITE" id="PS50109">
    <property type="entry name" value="HIS_KIN"/>
    <property type="match status" value="1"/>
</dbReference>
<dbReference type="Gene3D" id="3.30.450.20">
    <property type="entry name" value="PAS domain"/>
    <property type="match status" value="1"/>
</dbReference>
<dbReference type="PROSITE" id="PS50110">
    <property type="entry name" value="RESPONSE_REGULATORY"/>
    <property type="match status" value="2"/>
</dbReference>
<accession>A0AA41R432</accession>
<dbReference type="InterPro" id="IPR004358">
    <property type="entry name" value="Sig_transdc_His_kin-like_C"/>
</dbReference>
<dbReference type="CDD" id="cd16922">
    <property type="entry name" value="HATPase_EvgS-ArcB-TorS-like"/>
    <property type="match status" value="1"/>
</dbReference>
<keyword evidence="7" id="KW-0812">Transmembrane</keyword>
<feature type="domain" description="Response regulatory" evidence="16">
    <location>
        <begin position="683"/>
        <end position="802"/>
    </location>
</feature>
<evidence type="ECO:0000256" key="1">
    <source>
        <dbReference type="ARBA" id="ARBA00000085"/>
    </source>
</evidence>
<evidence type="ECO:0000256" key="4">
    <source>
        <dbReference type="ARBA" id="ARBA00022475"/>
    </source>
</evidence>
<dbReference type="GO" id="GO:0005886">
    <property type="term" value="C:plasma membrane"/>
    <property type="evidence" value="ECO:0007669"/>
    <property type="project" value="UniProtKB-SubCell"/>
</dbReference>
<organism evidence="19 20">
    <name type="scientific">Desulfatitalea alkaliphila</name>
    <dbReference type="NCBI Taxonomy" id="2929485"/>
    <lineage>
        <taxon>Bacteria</taxon>
        <taxon>Pseudomonadati</taxon>
        <taxon>Thermodesulfobacteriota</taxon>
        <taxon>Desulfobacteria</taxon>
        <taxon>Desulfobacterales</taxon>
        <taxon>Desulfosarcinaceae</taxon>
        <taxon>Desulfatitalea</taxon>
    </lineage>
</organism>
<dbReference type="GO" id="GO:0000155">
    <property type="term" value="F:phosphorelay sensor kinase activity"/>
    <property type="evidence" value="ECO:0007669"/>
    <property type="project" value="InterPro"/>
</dbReference>
<evidence type="ECO:0000256" key="12">
    <source>
        <dbReference type="ARBA" id="ARBA00023012"/>
    </source>
</evidence>
<keyword evidence="9" id="KW-0418">Kinase</keyword>
<dbReference type="Gene3D" id="1.10.287.130">
    <property type="match status" value="1"/>
</dbReference>
<comment type="caution">
    <text evidence="19">The sequence shown here is derived from an EMBL/GenBank/DDBJ whole genome shotgun (WGS) entry which is preliminary data.</text>
</comment>
<dbReference type="EMBL" id="JALJRB010000006">
    <property type="protein sequence ID" value="MCJ8500411.1"/>
    <property type="molecule type" value="Genomic_DNA"/>
</dbReference>
<dbReference type="InterPro" id="IPR003661">
    <property type="entry name" value="HisK_dim/P_dom"/>
</dbReference>
<dbReference type="InterPro" id="IPR001610">
    <property type="entry name" value="PAC"/>
</dbReference>
<evidence type="ECO:0000256" key="10">
    <source>
        <dbReference type="ARBA" id="ARBA00022840"/>
    </source>
</evidence>
<dbReference type="CDD" id="cd00130">
    <property type="entry name" value="PAS"/>
    <property type="match status" value="1"/>
</dbReference>
<feature type="domain" description="PAC" evidence="18">
    <location>
        <begin position="223"/>
        <end position="275"/>
    </location>
</feature>
<dbReference type="CDD" id="cd00082">
    <property type="entry name" value="HisKA"/>
    <property type="match status" value="1"/>
</dbReference>
<feature type="domain" description="Response regulatory" evidence="16">
    <location>
        <begin position="533"/>
        <end position="654"/>
    </location>
</feature>
<keyword evidence="5 14" id="KW-0597">Phosphoprotein</keyword>
<comment type="catalytic activity">
    <reaction evidence="1">
        <text>ATP + protein L-histidine = ADP + protein N-phospho-L-histidine.</text>
        <dbReference type="EC" id="2.7.13.3"/>
    </reaction>
</comment>
<dbReference type="Pfam" id="PF00989">
    <property type="entry name" value="PAS"/>
    <property type="match status" value="1"/>
</dbReference>
<dbReference type="SUPFAM" id="SSF55874">
    <property type="entry name" value="ATPase domain of HSP90 chaperone/DNA topoisomerase II/histidine kinase"/>
    <property type="match status" value="1"/>
</dbReference>
<feature type="modified residue" description="4-aspartylphosphate" evidence="14">
    <location>
        <position position="732"/>
    </location>
</feature>
<dbReference type="SMART" id="SM00091">
    <property type="entry name" value="PAS"/>
    <property type="match status" value="1"/>
</dbReference>
<sequence length="803" mass="88343">MHTPPSQATIRIQVFGETAANAQRAAELLAAPPGLPYVLEMAQGLPNHLGDLPEDAADVVLLVLASPPPHGEKAIEVLLSDPRPGTLIVISPPVAAEGLLQLARSGVHNHLSEETLNGRSLWRAIVFAAAATLEKARSVPSAEPSEWHGKERYRNLLDTIEDGFYEVDLKGRLTFFNDAVSTIHGYSPAELHLLPYQRYVNEEVGRQLKEVYKKVFLTGKPVKNVQYESVAKDGSIRYLDSSVSLMKNHAGEAIGFRGIVRDITAMKQVELDLQLAKEEAETATHSKSEFLANMSHEIRTPLNGVIGMYNLLLSTDLDAEQADYVETGKRSADSLLTLINDILDFSKIEAGKMDLEILDFDLRQAIEEVIELPAMQAHQKALEFVYHVQPDIPSLLRGDPGRLRQIITNLTANAIKFTKTGEVVLRATLEEEGDTHVKIRFAISDTGIGIAVEDQQRLFQSFHQVDASTTRKYGGTGLGLAISKQLAEMMGGEIGVQSQLGAGSTFWFTTRFEKQPNVQEAADLLPEPLRRKRILVVDDNRTNRDVLTGYLQAWGCVCDSARDAEMAYSLLQAVARVGAPFDLVLIDMRMPEINGAELGRRIKADSALSRTPIVMLTSQGMRGEAAAMRAIGFSAYLTKPIRRSQLFDTLVMVLSGKKGRTDGEKRLLVTRHSLADAKRKRARILLAEDNTINRKLALHLLEKFGFQADAAANGLEAVAALKKAPYDLVLMDVQMPEMDGLEATRAIRDATTGVKNPAVPIIAMTAHAMKGDREMCLAAGMDDYLAKPIQPDQLFNAIQRRLK</sequence>
<proteinExistence type="predicted"/>
<dbReference type="GO" id="GO:0006355">
    <property type="term" value="P:regulation of DNA-templated transcription"/>
    <property type="evidence" value="ECO:0007669"/>
    <property type="project" value="InterPro"/>
</dbReference>
<dbReference type="PANTHER" id="PTHR45339">
    <property type="entry name" value="HYBRID SIGNAL TRANSDUCTION HISTIDINE KINASE J"/>
    <property type="match status" value="1"/>
</dbReference>
<dbReference type="InterPro" id="IPR001789">
    <property type="entry name" value="Sig_transdc_resp-reg_receiver"/>
</dbReference>
<dbReference type="Pfam" id="PF00072">
    <property type="entry name" value="Response_reg"/>
    <property type="match status" value="2"/>
</dbReference>
<dbReference type="InterPro" id="IPR011006">
    <property type="entry name" value="CheY-like_superfamily"/>
</dbReference>
<evidence type="ECO:0000313" key="19">
    <source>
        <dbReference type="EMBL" id="MCJ8500411.1"/>
    </source>
</evidence>
<evidence type="ECO:0000259" key="18">
    <source>
        <dbReference type="PROSITE" id="PS50113"/>
    </source>
</evidence>
<dbReference type="SMART" id="SM00086">
    <property type="entry name" value="PAC"/>
    <property type="match status" value="1"/>
</dbReference>
<dbReference type="InterPro" id="IPR036097">
    <property type="entry name" value="HisK_dim/P_sf"/>
</dbReference>
<feature type="domain" description="PAS" evidence="17">
    <location>
        <begin position="149"/>
        <end position="191"/>
    </location>
</feature>
<feature type="modified residue" description="4-aspartylphosphate" evidence="14">
    <location>
        <position position="587"/>
    </location>
</feature>
<dbReference type="SUPFAM" id="SSF52172">
    <property type="entry name" value="CheY-like"/>
    <property type="match status" value="2"/>
</dbReference>
<evidence type="ECO:0000256" key="5">
    <source>
        <dbReference type="ARBA" id="ARBA00022553"/>
    </source>
</evidence>
<dbReference type="InterPro" id="IPR003594">
    <property type="entry name" value="HATPase_dom"/>
</dbReference>
<dbReference type="FunFam" id="3.30.565.10:FF:000010">
    <property type="entry name" value="Sensor histidine kinase RcsC"/>
    <property type="match status" value="1"/>
</dbReference>
<reference evidence="19" key="1">
    <citation type="submission" date="2022-04" db="EMBL/GenBank/DDBJ databases">
        <title>Desulfatitalea alkaliphila sp. nov., a novel anaerobic sulfate-reducing bacterium isolated from terrestrial mud volcano, Taman Peninsula, Russia.</title>
        <authorList>
            <person name="Khomyakova M.A."/>
            <person name="Merkel A.Y."/>
            <person name="Slobodkin A.I."/>
        </authorList>
    </citation>
    <scope>NUCLEOTIDE SEQUENCE</scope>
    <source>
        <strain evidence="19">M08but</strain>
    </source>
</reference>
<dbReference type="InterPro" id="IPR013767">
    <property type="entry name" value="PAS_fold"/>
</dbReference>
<dbReference type="InterPro" id="IPR000700">
    <property type="entry name" value="PAS-assoc_C"/>
</dbReference>
<dbReference type="SMART" id="SM00448">
    <property type="entry name" value="REC"/>
    <property type="match status" value="2"/>
</dbReference>
<evidence type="ECO:0000256" key="9">
    <source>
        <dbReference type="ARBA" id="ARBA00022777"/>
    </source>
</evidence>
<dbReference type="SUPFAM" id="SSF47384">
    <property type="entry name" value="Homodimeric domain of signal transducing histidine kinase"/>
    <property type="match status" value="1"/>
</dbReference>
<dbReference type="SMART" id="SM00388">
    <property type="entry name" value="HisKA"/>
    <property type="match status" value="1"/>
</dbReference>
<dbReference type="NCBIfam" id="TIGR00229">
    <property type="entry name" value="sensory_box"/>
    <property type="match status" value="1"/>
</dbReference>
<dbReference type="PANTHER" id="PTHR45339:SF1">
    <property type="entry name" value="HYBRID SIGNAL TRANSDUCTION HISTIDINE KINASE J"/>
    <property type="match status" value="1"/>
</dbReference>
<keyword evidence="6" id="KW-0808">Transferase</keyword>
<evidence type="ECO:0000259" key="15">
    <source>
        <dbReference type="PROSITE" id="PS50109"/>
    </source>
</evidence>
<keyword evidence="20" id="KW-1185">Reference proteome</keyword>
<evidence type="ECO:0000256" key="14">
    <source>
        <dbReference type="PROSITE-ProRule" id="PRU00169"/>
    </source>
</evidence>
<protein>
    <recommendedName>
        <fullName evidence="3">histidine kinase</fullName>
        <ecNumber evidence="3">2.7.13.3</ecNumber>
    </recommendedName>
</protein>
<evidence type="ECO:0000313" key="20">
    <source>
        <dbReference type="Proteomes" id="UP001165427"/>
    </source>
</evidence>
<evidence type="ECO:0000256" key="3">
    <source>
        <dbReference type="ARBA" id="ARBA00012438"/>
    </source>
</evidence>
<keyword evidence="12" id="KW-0902">Two-component regulatory system</keyword>
<dbReference type="Pfam" id="PF02518">
    <property type="entry name" value="HATPase_c"/>
    <property type="match status" value="1"/>
</dbReference>
<dbReference type="Gene3D" id="3.40.50.2300">
    <property type="match status" value="2"/>
</dbReference>
<dbReference type="FunFam" id="1.10.287.130:FF:000003">
    <property type="entry name" value="Histidine kinase"/>
    <property type="match status" value="1"/>
</dbReference>
<dbReference type="SMART" id="SM00387">
    <property type="entry name" value="HATPase_c"/>
    <property type="match status" value="1"/>
</dbReference>
<evidence type="ECO:0000256" key="2">
    <source>
        <dbReference type="ARBA" id="ARBA00004651"/>
    </source>
</evidence>
<dbReference type="AlphaFoldDB" id="A0AA41R432"/>
<dbReference type="InterPro" id="IPR000014">
    <property type="entry name" value="PAS"/>
</dbReference>
<evidence type="ECO:0000256" key="11">
    <source>
        <dbReference type="ARBA" id="ARBA00022989"/>
    </source>
</evidence>
<dbReference type="CDD" id="cd17546">
    <property type="entry name" value="REC_hyHK_CKI1_RcsC-like"/>
    <property type="match status" value="2"/>
</dbReference>
<gene>
    <name evidence="19" type="ORF">MRX98_07485</name>
</gene>
<dbReference type="InterPro" id="IPR036890">
    <property type="entry name" value="HATPase_C_sf"/>
</dbReference>
<evidence type="ECO:0000256" key="7">
    <source>
        <dbReference type="ARBA" id="ARBA00022692"/>
    </source>
</evidence>
<evidence type="ECO:0000259" key="17">
    <source>
        <dbReference type="PROSITE" id="PS50112"/>
    </source>
</evidence>
<keyword evidence="13" id="KW-0472">Membrane</keyword>
<evidence type="ECO:0000256" key="6">
    <source>
        <dbReference type="ARBA" id="ARBA00022679"/>
    </source>
</evidence>
<dbReference type="InterPro" id="IPR035965">
    <property type="entry name" value="PAS-like_dom_sf"/>
</dbReference>
<evidence type="ECO:0000256" key="13">
    <source>
        <dbReference type="ARBA" id="ARBA00023136"/>
    </source>
</evidence>
<name>A0AA41R432_9BACT</name>
<dbReference type="GO" id="GO:0005524">
    <property type="term" value="F:ATP binding"/>
    <property type="evidence" value="ECO:0007669"/>
    <property type="project" value="UniProtKB-KW"/>
</dbReference>
<dbReference type="EC" id="2.7.13.3" evidence="3"/>
<dbReference type="Proteomes" id="UP001165427">
    <property type="component" value="Unassembled WGS sequence"/>
</dbReference>
<keyword evidence="8" id="KW-0547">Nucleotide-binding</keyword>
<dbReference type="SUPFAM" id="SSF55785">
    <property type="entry name" value="PYP-like sensor domain (PAS domain)"/>
    <property type="match status" value="1"/>
</dbReference>
<dbReference type="RefSeq" id="WP_246904716.1">
    <property type="nucleotide sequence ID" value="NZ_JALJRB010000006.1"/>
</dbReference>
<dbReference type="Gene3D" id="3.30.565.10">
    <property type="entry name" value="Histidine kinase-like ATPase, C-terminal domain"/>
    <property type="match status" value="1"/>
</dbReference>
<keyword evidence="11" id="KW-1133">Transmembrane helix</keyword>